<feature type="non-terminal residue" evidence="1">
    <location>
        <position position="254"/>
    </location>
</feature>
<organism evidence="1 2">
    <name type="scientific">Pristionchus entomophagus</name>
    <dbReference type="NCBI Taxonomy" id="358040"/>
    <lineage>
        <taxon>Eukaryota</taxon>
        <taxon>Metazoa</taxon>
        <taxon>Ecdysozoa</taxon>
        <taxon>Nematoda</taxon>
        <taxon>Chromadorea</taxon>
        <taxon>Rhabditida</taxon>
        <taxon>Rhabditina</taxon>
        <taxon>Diplogasteromorpha</taxon>
        <taxon>Diplogasteroidea</taxon>
        <taxon>Neodiplogasteridae</taxon>
        <taxon>Pristionchus</taxon>
    </lineage>
</organism>
<name>A0AAV5TA90_9BILA</name>
<dbReference type="AlphaFoldDB" id="A0AAV5TA90"/>
<dbReference type="PANTHER" id="PTHR33395">
    <property type="entry name" value="TRANSCRIPTASE, PUTATIVE-RELATED-RELATED"/>
    <property type="match status" value="1"/>
</dbReference>
<dbReference type="EMBL" id="BTSX01000004">
    <property type="protein sequence ID" value="GMS92486.1"/>
    <property type="molecule type" value="Genomic_DNA"/>
</dbReference>
<reference evidence="1" key="1">
    <citation type="submission" date="2023-10" db="EMBL/GenBank/DDBJ databases">
        <title>Genome assembly of Pristionchus species.</title>
        <authorList>
            <person name="Yoshida K."/>
            <person name="Sommer R.J."/>
        </authorList>
    </citation>
    <scope>NUCLEOTIDE SEQUENCE</scope>
    <source>
        <strain evidence="1">RS0144</strain>
    </source>
</reference>
<dbReference type="PANTHER" id="PTHR33395:SF21">
    <property type="entry name" value="PERICARDIN"/>
    <property type="match status" value="1"/>
</dbReference>
<dbReference type="GO" id="GO:0007508">
    <property type="term" value="P:larval heart development"/>
    <property type="evidence" value="ECO:0007669"/>
    <property type="project" value="TreeGrafter"/>
</dbReference>
<gene>
    <name evidence="1" type="ORF">PENTCL1PPCAC_14661</name>
</gene>
<evidence type="ECO:0000313" key="1">
    <source>
        <dbReference type="EMBL" id="GMS92486.1"/>
    </source>
</evidence>
<evidence type="ECO:0000313" key="2">
    <source>
        <dbReference type="Proteomes" id="UP001432027"/>
    </source>
</evidence>
<dbReference type="Proteomes" id="UP001432027">
    <property type="component" value="Unassembled WGS sequence"/>
</dbReference>
<dbReference type="InterPro" id="IPR036691">
    <property type="entry name" value="Endo/exonu/phosph_ase_sf"/>
</dbReference>
<dbReference type="Gene3D" id="3.60.10.10">
    <property type="entry name" value="Endonuclease/exonuclease/phosphatase"/>
    <property type="match status" value="1"/>
</dbReference>
<accession>A0AAV5TA90</accession>
<keyword evidence="2" id="KW-1185">Reference proteome</keyword>
<dbReference type="SUPFAM" id="SSF56219">
    <property type="entry name" value="DNase I-like"/>
    <property type="match status" value="1"/>
</dbReference>
<sequence>MRKSDPDGVVLGTLASNYNIIRCDRVKKRGGESKTESHELLVVDLRVGTQSTRVILVYRVPALSQTNSAFIWEKLDDFTKCTHPTVMVGDFNLPDIKWPLDSQNYNGVNIDFINCCTEIVGNLEQLPNYGNSDHSAFKFQLLMRTEPQKARYVKNFRKADYAAINSLLSNIDSLLFFNVNETVNEMYEKLIHLLEQIIGKSVPLMRIDSTRKPLPGHIHRLSKKRHDAWIKFLNDGKPSSKKRFKKLHVEYIHE</sequence>
<proteinExistence type="predicted"/>
<dbReference type="GO" id="GO:0061343">
    <property type="term" value="P:cell adhesion involved in heart morphogenesis"/>
    <property type="evidence" value="ECO:0007669"/>
    <property type="project" value="TreeGrafter"/>
</dbReference>
<comment type="caution">
    <text evidence="1">The sequence shown here is derived from an EMBL/GenBank/DDBJ whole genome shotgun (WGS) entry which is preliminary data.</text>
</comment>
<protein>
    <recommendedName>
        <fullName evidence="3">Endonuclease/exonuclease/phosphatase domain-containing protein</fullName>
    </recommendedName>
</protein>
<dbReference type="GO" id="GO:0031012">
    <property type="term" value="C:extracellular matrix"/>
    <property type="evidence" value="ECO:0007669"/>
    <property type="project" value="TreeGrafter"/>
</dbReference>
<evidence type="ECO:0008006" key="3">
    <source>
        <dbReference type="Google" id="ProtNLM"/>
    </source>
</evidence>